<dbReference type="Gene3D" id="3.40.50.720">
    <property type="entry name" value="NAD(P)-binding Rossmann-like Domain"/>
    <property type="match status" value="1"/>
</dbReference>
<dbReference type="OrthoDB" id="10267115at2759"/>
<dbReference type="HOGENOM" id="CLU_010194_3_3_1"/>
<dbReference type="eggNOG" id="KOG1210">
    <property type="taxonomic scope" value="Eukaryota"/>
</dbReference>
<reference evidence="3" key="4">
    <citation type="journal article" date="2015" name="G3 (Bethesda)">
        <title>Genome sequences of three phytopathogenic species of the Magnaporthaceae family of fungi.</title>
        <authorList>
            <person name="Okagaki L.H."/>
            <person name="Nunes C.C."/>
            <person name="Sailsbery J."/>
            <person name="Clay B."/>
            <person name="Brown D."/>
            <person name="John T."/>
            <person name="Oh Y."/>
            <person name="Young N."/>
            <person name="Fitzgerald M."/>
            <person name="Haas B.J."/>
            <person name="Zeng Q."/>
            <person name="Young S."/>
            <person name="Adiconis X."/>
            <person name="Fan L."/>
            <person name="Levin J.Z."/>
            <person name="Mitchell T.K."/>
            <person name="Okubara P.A."/>
            <person name="Farman M.L."/>
            <person name="Kohn L.M."/>
            <person name="Birren B."/>
            <person name="Ma L.-J."/>
            <person name="Dean R.A."/>
        </authorList>
    </citation>
    <scope>NUCLEOTIDE SEQUENCE</scope>
    <source>
        <strain evidence="3">R3-111a-1</strain>
    </source>
</reference>
<dbReference type="GO" id="GO:0006666">
    <property type="term" value="P:3-keto-sphinganine metabolic process"/>
    <property type="evidence" value="ECO:0007669"/>
    <property type="project" value="TreeGrafter"/>
</dbReference>
<dbReference type="VEuPathDB" id="FungiDB:GGTG_10432"/>
<name>J3PAA6_GAET3</name>
<sequence>MLTSSRSSDMEHLRGRLVFVAGGSTGLGKAIAISLAARGADVTVFARRQEVLDEARVEIDKATIFRDQEIRTVSLDLSDASQCERVFEAQPRLPDDLFCVAGGCVPELGFFADVPATALDSCMRKNYFTSAYPAHALLRLWTRDDRRRNAPSSSSSPPAAAQGQEPKPKPKLRRLAFVSSAAALANVPGYIAYTPAKCAQRALADTLRQEAAIYSNAASRYTIHCAFPATVLTDTFFEEQKNKPAVTKRMESTDGAEEELRAKYPSAHDVAEAIVRATADRPGGGDFCVCTDFITSVLWSGMTGPSPKRGWGILDSLLGFISVLFVWPILRLSWDSTCAEAGRSRDKEEGSSGNSRV</sequence>
<dbReference type="STRING" id="644352.J3PAA6"/>
<dbReference type="AlphaFoldDB" id="J3PAA6"/>
<dbReference type="Pfam" id="PF00106">
    <property type="entry name" value="adh_short"/>
    <property type="match status" value="1"/>
</dbReference>
<evidence type="ECO:0000313" key="2">
    <source>
        <dbReference type="EMBL" id="EJT71172.1"/>
    </source>
</evidence>
<organism evidence="2">
    <name type="scientific">Gaeumannomyces tritici (strain R3-111a-1)</name>
    <name type="common">Wheat and barley take-all root rot fungus</name>
    <name type="synonym">Gaeumannomyces graminis var. tritici</name>
    <dbReference type="NCBI Taxonomy" id="644352"/>
    <lineage>
        <taxon>Eukaryota</taxon>
        <taxon>Fungi</taxon>
        <taxon>Dikarya</taxon>
        <taxon>Ascomycota</taxon>
        <taxon>Pezizomycotina</taxon>
        <taxon>Sordariomycetes</taxon>
        <taxon>Sordariomycetidae</taxon>
        <taxon>Magnaporthales</taxon>
        <taxon>Magnaporthaceae</taxon>
        <taxon>Gaeumannomyces</taxon>
    </lineage>
</organism>
<dbReference type="EMBL" id="GL385400">
    <property type="protein sequence ID" value="EJT71172.1"/>
    <property type="molecule type" value="Genomic_DNA"/>
</dbReference>
<reference evidence="2" key="3">
    <citation type="submission" date="2010-09" db="EMBL/GenBank/DDBJ databases">
        <title>Annotation of Gaeumannomyces graminis var. tritici R3-111a-1.</title>
        <authorList>
            <consortium name="The Broad Institute Genome Sequencing Platform"/>
            <person name="Ma L.-J."/>
            <person name="Dead R."/>
            <person name="Young S.K."/>
            <person name="Zeng Q."/>
            <person name="Gargeya S."/>
            <person name="Fitzgerald M."/>
            <person name="Haas B."/>
            <person name="Abouelleil A."/>
            <person name="Alvarado L."/>
            <person name="Arachchi H.M."/>
            <person name="Berlin A."/>
            <person name="Brown A."/>
            <person name="Chapman S.B."/>
            <person name="Chen Z."/>
            <person name="Dunbar C."/>
            <person name="Freedman E."/>
            <person name="Gearin G."/>
            <person name="Gellesch M."/>
            <person name="Goldberg J."/>
            <person name="Griggs A."/>
            <person name="Gujja S."/>
            <person name="Heiman D."/>
            <person name="Howarth C."/>
            <person name="Larson L."/>
            <person name="Lui A."/>
            <person name="MacDonald P.J.P."/>
            <person name="Mehta T."/>
            <person name="Montmayeur A."/>
            <person name="Murphy C."/>
            <person name="Neiman D."/>
            <person name="Pearson M."/>
            <person name="Priest M."/>
            <person name="Roberts A."/>
            <person name="Saif S."/>
            <person name="Shea T."/>
            <person name="Shenoy N."/>
            <person name="Sisk P."/>
            <person name="Stolte C."/>
            <person name="Sykes S."/>
            <person name="Yandava C."/>
            <person name="Wortman J."/>
            <person name="Nusbaum C."/>
            <person name="Birren B."/>
        </authorList>
    </citation>
    <scope>NUCLEOTIDE SEQUENCE</scope>
    <source>
        <strain evidence="2">R3-111a-1</strain>
    </source>
</reference>
<dbReference type="GO" id="GO:0030148">
    <property type="term" value="P:sphingolipid biosynthetic process"/>
    <property type="evidence" value="ECO:0007669"/>
    <property type="project" value="TreeGrafter"/>
</dbReference>
<evidence type="ECO:0000313" key="3">
    <source>
        <dbReference type="EnsemblFungi" id="EJT71172"/>
    </source>
</evidence>
<reference evidence="3" key="5">
    <citation type="submission" date="2018-04" db="UniProtKB">
        <authorList>
            <consortium name="EnsemblFungi"/>
        </authorList>
    </citation>
    <scope>IDENTIFICATION</scope>
    <source>
        <strain evidence="3">R3-111a-1</strain>
    </source>
</reference>
<dbReference type="SUPFAM" id="SSF51735">
    <property type="entry name" value="NAD(P)-binding Rossmann-fold domains"/>
    <property type="match status" value="1"/>
</dbReference>
<evidence type="ECO:0008006" key="5">
    <source>
        <dbReference type="Google" id="ProtNLM"/>
    </source>
</evidence>
<dbReference type="PANTHER" id="PTHR43550:SF3">
    <property type="entry name" value="3-KETODIHYDROSPHINGOSINE REDUCTASE"/>
    <property type="match status" value="1"/>
</dbReference>
<reference evidence="2" key="2">
    <citation type="submission" date="2010-07" db="EMBL/GenBank/DDBJ databases">
        <authorList>
            <consortium name="The Broad Institute Genome Sequencing Platform"/>
            <consortium name="Broad Institute Genome Sequencing Center for Infectious Disease"/>
            <person name="Ma L.-J."/>
            <person name="Dead R."/>
            <person name="Young S."/>
            <person name="Zeng Q."/>
            <person name="Koehrsen M."/>
            <person name="Alvarado L."/>
            <person name="Berlin A."/>
            <person name="Chapman S.B."/>
            <person name="Chen Z."/>
            <person name="Freedman E."/>
            <person name="Gellesch M."/>
            <person name="Goldberg J."/>
            <person name="Griggs A."/>
            <person name="Gujja S."/>
            <person name="Heilman E.R."/>
            <person name="Heiman D."/>
            <person name="Hepburn T."/>
            <person name="Howarth C."/>
            <person name="Jen D."/>
            <person name="Larson L."/>
            <person name="Mehta T."/>
            <person name="Neiman D."/>
            <person name="Pearson M."/>
            <person name="Roberts A."/>
            <person name="Saif S."/>
            <person name="Shea T."/>
            <person name="Shenoy N."/>
            <person name="Sisk P."/>
            <person name="Stolte C."/>
            <person name="Sykes S."/>
            <person name="Walk T."/>
            <person name="White J."/>
            <person name="Yandava C."/>
            <person name="Haas B."/>
            <person name="Nusbaum C."/>
            <person name="Birren B."/>
        </authorList>
    </citation>
    <scope>NUCLEOTIDE SEQUENCE</scope>
    <source>
        <strain evidence="2">R3-111a-1</strain>
    </source>
</reference>
<accession>J3PAA6</accession>
<proteinExistence type="predicted"/>
<evidence type="ECO:0000313" key="4">
    <source>
        <dbReference type="Proteomes" id="UP000006039"/>
    </source>
</evidence>
<evidence type="ECO:0000256" key="1">
    <source>
        <dbReference type="SAM" id="MobiDB-lite"/>
    </source>
</evidence>
<dbReference type="InterPro" id="IPR036291">
    <property type="entry name" value="NAD(P)-bd_dom_sf"/>
</dbReference>
<reference evidence="4" key="1">
    <citation type="submission" date="2010-07" db="EMBL/GenBank/DDBJ databases">
        <title>The genome sequence of Gaeumannomyces graminis var. tritici strain R3-111a-1.</title>
        <authorList>
            <consortium name="The Broad Institute Genome Sequencing Platform"/>
            <person name="Ma L.-J."/>
            <person name="Dead R."/>
            <person name="Young S."/>
            <person name="Zeng Q."/>
            <person name="Koehrsen M."/>
            <person name="Alvarado L."/>
            <person name="Berlin A."/>
            <person name="Chapman S.B."/>
            <person name="Chen Z."/>
            <person name="Freedman E."/>
            <person name="Gellesch M."/>
            <person name="Goldberg J."/>
            <person name="Griggs A."/>
            <person name="Gujja S."/>
            <person name="Heilman E.R."/>
            <person name="Heiman D."/>
            <person name="Hepburn T."/>
            <person name="Howarth C."/>
            <person name="Jen D."/>
            <person name="Larson L."/>
            <person name="Mehta T."/>
            <person name="Neiman D."/>
            <person name="Pearson M."/>
            <person name="Roberts A."/>
            <person name="Saif S."/>
            <person name="Shea T."/>
            <person name="Shenoy N."/>
            <person name="Sisk P."/>
            <person name="Stolte C."/>
            <person name="Sykes S."/>
            <person name="Walk T."/>
            <person name="White J."/>
            <person name="Yandava C."/>
            <person name="Haas B."/>
            <person name="Nusbaum C."/>
            <person name="Birren B."/>
        </authorList>
    </citation>
    <scope>NUCLEOTIDE SEQUENCE [LARGE SCALE GENOMIC DNA]</scope>
    <source>
        <strain evidence="4">R3-111a-1</strain>
    </source>
</reference>
<feature type="compositionally biased region" description="Low complexity" evidence="1">
    <location>
        <begin position="150"/>
        <end position="161"/>
    </location>
</feature>
<dbReference type="RefSeq" id="XP_009226569.1">
    <property type="nucleotide sequence ID" value="XM_009228305.1"/>
</dbReference>
<dbReference type="PANTHER" id="PTHR43550">
    <property type="entry name" value="3-KETODIHYDROSPHINGOSINE REDUCTASE"/>
    <property type="match status" value="1"/>
</dbReference>
<dbReference type="EnsemblFungi" id="EJT71172">
    <property type="protein sequence ID" value="EJT71172"/>
    <property type="gene ID" value="GGTG_10432"/>
</dbReference>
<dbReference type="Proteomes" id="UP000006039">
    <property type="component" value="Unassembled WGS sequence"/>
</dbReference>
<dbReference type="InterPro" id="IPR002347">
    <property type="entry name" value="SDR_fam"/>
</dbReference>
<dbReference type="GeneID" id="20350890"/>
<dbReference type="GO" id="GO:0047560">
    <property type="term" value="F:3-dehydrosphinganine reductase activity"/>
    <property type="evidence" value="ECO:0007669"/>
    <property type="project" value="TreeGrafter"/>
</dbReference>
<keyword evidence="4" id="KW-1185">Reference proteome</keyword>
<gene>
    <name evidence="3" type="primary">20350890</name>
    <name evidence="2" type="ORF">GGTG_10432</name>
</gene>
<dbReference type="GO" id="GO:0005789">
    <property type="term" value="C:endoplasmic reticulum membrane"/>
    <property type="evidence" value="ECO:0007669"/>
    <property type="project" value="TreeGrafter"/>
</dbReference>
<protein>
    <recommendedName>
        <fullName evidence="5">3-ketodihydrosphingosine reductase tsc10</fullName>
    </recommendedName>
</protein>
<feature type="region of interest" description="Disordered" evidence="1">
    <location>
        <begin position="147"/>
        <end position="170"/>
    </location>
</feature>